<dbReference type="EMBL" id="SJPL01000001">
    <property type="protein sequence ID" value="TWT70213.1"/>
    <property type="molecule type" value="Genomic_DNA"/>
</dbReference>
<reference evidence="3 4" key="1">
    <citation type="submission" date="2019-02" db="EMBL/GenBank/DDBJ databases">
        <title>Deep-cultivation of Planctomycetes and their phenomic and genomic characterization uncovers novel biology.</title>
        <authorList>
            <person name="Wiegand S."/>
            <person name="Jogler M."/>
            <person name="Boedeker C."/>
            <person name="Pinto D."/>
            <person name="Vollmers J."/>
            <person name="Rivas-Marin E."/>
            <person name="Kohn T."/>
            <person name="Peeters S.H."/>
            <person name="Heuer A."/>
            <person name="Rast P."/>
            <person name="Oberbeckmann S."/>
            <person name="Bunk B."/>
            <person name="Jeske O."/>
            <person name="Meyerdierks A."/>
            <person name="Storesund J.E."/>
            <person name="Kallscheuer N."/>
            <person name="Luecker S."/>
            <person name="Lage O.M."/>
            <person name="Pohl T."/>
            <person name="Merkel B.J."/>
            <person name="Hornburger P."/>
            <person name="Mueller R.-W."/>
            <person name="Bruemmer F."/>
            <person name="Labrenz M."/>
            <person name="Spormann A.M."/>
            <person name="Op Den Camp H."/>
            <person name="Overmann J."/>
            <person name="Amann R."/>
            <person name="Jetten M.S.M."/>
            <person name="Mascher T."/>
            <person name="Medema M.H."/>
            <person name="Devos D.P."/>
            <person name="Kaster A.-K."/>
            <person name="Ovreas L."/>
            <person name="Rohde M."/>
            <person name="Galperin M.Y."/>
            <person name="Jogler C."/>
        </authorList>
    </citation>
    <scope>NUCLEOTIDE SEQUENCE [LARGE SCALE GENOMIC DNA]</scope>
    <source>
        <strain evidence="3 4">Pan14r</strain>
    </source>
</reference>
<dbReference type="Pfam" id="PF13243">
    <property type="entry name" value="SQHop_cyclase_C"/>
    <property type="match status" value="1"/>
</dbReference>
<organism evidence="3 4">
    <name type="scientific">Crateriforma conspicua</name>
    <dbReference type="NCBI Taxonomy" id="2527996"/>
    <lineage>
        <taxon>Bacteria</taxon>
        <taxon>Pseudomonadati</taxon>
        <taxon>Planctomycetota</taxon>
        <taxon>Planctomycetia</taxon>
        <taxon>Planctomycetales</taxon>
        <taxon>Planctomycetaceae</taxon>
        <taxon>Crateriforma</taxon>
    </lineage>
</organism>
<dbReference type="InterPro" id="IPR032696">
    <property type="entry name" value="SQ_cyclase_C"/>
</dbReference>
<gene>
    <name evidence="3" type="ORF">Pan14r_25140</name>
</gene>
<name>A0A5C5Y658_9PLAN</name>
<evidence type="ECO:0000256" key="1">
    <source>
        <dbReference type="SAM" id="SignalP"/>
    </source>
</evidence>
<evidence type="ECO:0000313" key="4">
    <source>
        <dbReference type="Proteomes" id="UP000317238"/>
    </source>
</evidence>
<keyword evidence="4" id="KW-1185">Reference proteome</keyword>
<dbReference type="OrthoDB" id="244237at2"/>
<dbReference type="Proteomes" id="UP000317238">
    <property type="component" value="Unassembled WGS sequence"/>
</dbReference>
<sequence length="396" mass="44979" precursor="true">MRLSLACVTLGCAVQLMGFIATGASAQEIIPATDPQSLPSIDPIDQDQLDASIARGIAFLIEDQNPNGSWGSATKTKALNIFAPVPGAHHAFRAGTTSLCISALLETANEDDRAAQATIDKAEQWLYQHISHLRRATGDAIYNVWGHCYAIQALVRLHQRHDGDADKQERIVKLLNEQFERLQRYESVDGGWGYYDFRYQANQPTSDSISFVNGAILVALAEANEIGVKPPDRMVDRAIAALQRQQKPDFSYLYGEYLKDRPAREINRPGGSLGRSQCCNVALRMWNQPEVTDDVLSKWLTRLYLRNGWLDIGRKRPIPHESWMQVAGYFYYFGHYYGAFALQHLPSEQQKRFAPYLAKLMLDRQEKNGSWWDYPLYDYHRPYGTAFALMTLHRCR</sequence>
<dbReference type="CDD" id="cd00688">
    <property type="entry name" value="ISOPREN_C2_like"/>
    <property type="match status" value="1"/>
</dbReference>
<dbReference type="RefSeq" id="WP_146439234.1">
    <property type="nucleotide sequence ID" value="NZ_SJPL01000001.1"/>
</dbReference>
<evidence type="ECO:0000313" key="3">
    <source>
        <dbReference type="EMBL" id="TWT70213.1"/>
    </source>
</evidence>
<dbReference type="InterPro" id="IPR008930">
    <property type="entry name" value="Terpenoid_cyclase/PrenylTrfase"/>
</dbReference>
<comment type="caution">
    <text evidence="3">The sequence shown here is derived from an EMBL/GenBank/DDBJ whole genome shotgun (WGS) entry which is preliminary data.</text>
</comment>
<feature type="signal peptide" evidence="1">
    <location>
        <begin position="1"/>
        <end position="26"/>
    </location>
</feature>
<dbReference type="Gene3D" id="1.50.10.20">
    <property type="match status" value="2"/>
</dbReference>
<accession>A0A5C5Y658</accession>
<feature type="chain" id="PRO_5022899123" description="Squalene cyclase C-terminal domain-containing protein" evidence="1">
    <location>
        <begin position="27"/>
        <end position="396"/>
    </location>
</feature>
<protein>
    <recommendedName>
        <fullName evidence="2">Squalene cyclase C-terminal domain-containing protein</fullName>
    </recommendedName>
</protein>
<evidence type="ECO:0000259" key="2">
    <source>
        <dbReference type="Pfam" id="PF13243"/>
    </source>
</evidence>
<keyword evidence="1" id="KW-0732">Signal</keyword>
<dbReference type="AlphaFoldDB" id="A0A5C5Y658"/>
<feature type="domain" description="Squalene cyclase C-terminal" evidence="2">
    <location>
        <begin position="43"/>
        <end position="250"/>
    </location>
</feature>
<dbReference type="SUPFAM" id="SSF48239">
    <property type="entry name" value="Terpenoid cyclases/Protein prenyltransferases"/>
    <property type="match status" value="1"/>
</dbReference>
<proteinExistence type="predicted"/>